<dbReference type="Gene3D" id="3.90.280.10">
    <property type="entry name" value="PEBP-like"/>
    <property type="match status" value="1"/>
</dbReference>
<name>A0A2T9YQU2_9FUNG</name>
<dbReference type="PANTHER" id="PTHR11362:SF82">
    <property type="entry name" value="PHOSPHATIDYLETHANOLAMINE-BINDING PROTEIN 4"/>
    <property type="match status" value="1"/>
</dbReference>
<dbReference type="SUPFAM" id="SSF49777">
    <property type="entry name" value="PEBP-like"/>
    <property type="match status" value="1"/>
</dbReference>
<dbReference type="EMBL" id="MBFR01000078">
    <property type="protein sequence ID" value="PVU94699.1"/>
    <property type="molecule type" value="Genomic_DNA"/>
</dbReference>
<dbReference type="Pfam" id="PF01161">
    <property type="entry name" value="PBP"/>
    <property type="match status" value="1"/>
</dbReference>
<evidence type="ECO:0008006" key="5">
    <source>
        <dbReference type="Google" id="ProtNLM"/>
    </source>
</evidence>
<accession>A0A2T9YQU2</accession>
<dbReference type="STRING" id="133385.A0A2T9YQU2"/>
<protein>
    <recommendedName>
        <fullName evidence="5">Phosphatidylethanolamine-binding protein</fullName>
    </recommendedName>
</protein>
<dbReference type="OrthoDB" id="2506647at2759"/>
<gene>
    <name evidence="3" type="ORF">BB561_002330</name>
</gene>
<feature type="chain" id="PRO_5015457988" description="Phosphatidylethanolamine-binding protein" evidence="2">
    <location>
        <begin position="21"/>
        <end position="274"/>
    </location>
</feature>
<proteinExistence type="predicted"/>
<evidence type="ECO:0000256" key="2">
    <source>
        <dbReference type="SAM" id="SignalP"/>
    </source>
</evidence>
<dbReference type="InterPro" id="IPR036610">
    <property type="entry name" value="PEBP-like_sf"/>
</dbReference>
<comment type="caution">
    <text evidence="3">The sequence shown here is derived from an EMBL/GenBank/DDBJ whole genome shotgun (WGS) entry which is preliminary data.</text>
</comment>
<feature type="region of interest" description="Disordered" evidence="1">
    <location>
        <begin position="194"/>
        <end position="252"/>
    </location>
</feature>
<dbReference type="PANTHER" id="PTHR11362">
    <property type="entry name" value="PHOSPHATIDYLETHANOLAMINE-BINDING PROTEIN"/>
    <property type="match status" value="1"/>
</dbReference>
<feature type="signal peptide" evidence="2">
    <location>
        <begin position="1"/>
        <end position="20"/>
    </location>
</feature>
<feature type="compositionally biased region" description="Low complexity" evidence="1">
    <location>
        <begin position="203"/>
        <end position="252"/>
    </location>
</feature>
<sequence length="274" mass="29265">MKFTFVTSLISILALTAVKAEDDQAILSALRSGEIIPNILPVFDPSTDFEVTYVNRPMNFGTEYFPFKNETDNLPTFKYEADSDDFYTIALIDPDAPSRANPFRSQVRHWLSVNIPGNNVAAGNSTGTPYLAPRPFPGCGRKRFVYVLAKQESNMPNLSVSAARPNFNIANFAEDNNMEIIGANYFEVEAQPGATCTIPGAQPSSTTPSSSPSSSPSSTPSSSASSTPSSTPSDIKSDTKSNSNSKSSAASGTSNTITLFTTLVSLLFLGVAIN</sequence>
<dbReference type="AlphaFoldDB" id="A0A2T9YQU2"/>
<reference evidence="3 4" key="1">
    <citation type="journal article" date="2018" name="MBio">
        <title>Comparative Genomics Reveals the Core Gene Toolbox for the Fungus-Insect Symbiosis.</title>
        <authorList>
            <person name="Wang Y."/>
            <person name="Stata M."/>
            <person name="Wang W."/>
            <person name="Stajich J.E."/>
            <person name="White M.M."/>
            <person name="Moncalvo J.M."/>
        </authorList>
    </citation>
    <scope>NUCLEOTIDE SEQUENCE [LARGE SCALE GENOMIC DNA]</scope>
    <source>
        <strain evidence="3 4">SWE-8-4</strain>
    </source>
</reference>
<organism evidence="3 4">
    <name type="scientific">Smittium simulii</name>
    <dbReference type="NCBI Taxonomy" id="133385"/>
    <lineage>
        <taxon>Eukaryota</taxon>
        <taxon>Fungi</taxon>
        <taxon>Fungi incertae sedis</taxon>
        <taxon>Zoopagomycota</taxon>
        <taxon>Kickxellomycotina</taxon>
        <taxon>Harpellomycetes</taxon>
        <taxon>Harpellales</taxon>
        <taxon>Legeriomycetaceae</taxon>
        <taxon>Smittium</taxon>
    </lineage>
</organism>
<evidence type="ECO:0000313" key="4">
    <source>
        <dbReference type="Proteomes" id="UP000245383"/>
    </source>
</evidence>
<dbReference type="Proteomes" id="UP000245383">
    <property type="component" value="Unassembled WGS sequence"/>
</dbReference>
<keyword evidence="2" id="KW-0732">Signal</keyword>
<dbReference type="InterPro" id="IPR008914">
    <property type="entry name" value="PEBP"/>
</dbReference>
<keyword evidence="4" id="KW-1185">Reference proteome</keyword>
<dbReference type="CDD" id="cd00866">
    <property type="entry name" value="PEBP_euk"/>
    <property type="match status" value="1"/>
</dbReference>
<evidence type="ECO:0000256" key="1">
    <source>
        <dbReference type="SAM" id="MobiDB-lite"/>
    </source>
</evidence>
<evidence type="ECO:0000313" key="3">
    <source>
        <dbReference type="EMBL" id="PVU94699.1"/>
    </source>
</evidence>
<dbReference type="InterPro" id="IPR035810">
    <property type="entry name" value="PEBP_euk"/>
</dbReference>